<dbReference type="PANTHER" id="PTHR21027">
    <property type="entry name" value="TRNA-SPLICING ENDONUCLEASE SUBUNIT SEN54"/>
    <property type="match status" value="1"/>
</dbReference>
<evidence type="ECO:0000256" key="1">
    <source>
        <dbReference type="ARBA" id="ARBA00005736"/>
    </source>
</evidence>
<dbReference type="InParanoid" id="A0A165NG68"/>
<dbReference type="OrthoDB" id="408683at2759"/>
<evidence type="ECO:0000259" key="4">
    <source>
        <dbReference type="Pfam" id="PF12928"/>
    </source>
</evidence>
<protein>
    <recommendedName>
        <fullName evidence="4">tRNA-splicing endonuclease subunit Sen54 N-terminal domain-containing protein</fullName>
    </recommendedName>
</protein>
<name>A0A165NG68_EXIGL</name>
<evidence type="ECO:0000256" key="3">
    <source>
        <dbReference type="SAM" id="MobiDB-lite"/>
    </source>
</evidence>
<dbReference type="Pfam" id="PF12928">
    <property type="entry name" value="tRNA_int_end_N2"/>
    <property type="match status" value="1"/>
</dbReference>
<dbReference type="AlphaFoldDB" id="A0A165NG68"/>
<feature type="domain" description="tRNA-splicing endonuclease subunit Sen54 N-terminal" evidence="4">
    <location>
        <begin position="75"/>
        <end position="148"/>
    </location>
</feature>
<proteinExistence type="inferred from homology"/>
<keyword evidence="6" id="KW-1185">Reference proteome</keyword>
<dbReference type="PANTHER" id="PTHR21027:SF1">
    <property type="entry name" value="TRNA-SPLICING ENDONUCLEASE SUBUNIT SEN54"/>
    <property type="match status" value="1"/>
</dbReference>
<feature type="region of interest" description="Disordered" evidence="3">
    <location>
        <begin position="1"/>
        <end position="63"/>
    </location>
</feature>
<keyword evidence="2" id="KW-0819">tRNA processing</keyword>
<dbReference type="Proteomes" id="UP000077266">
    <property type="component" value="Unassembled WGS sequence"/>
</dbReference>
<evidence type="ECO:0000313" key="6">
    <source>
        <dbReference type="Proteomes" id="UP000077266"/>
    </source>
</evidence>
<dbReference type="GO" id="GO:0000214">
    <property type="term" value="C:tRNA-intron endonuclease complex"/>
    <property type="evidence" value="ECO:0007669"/>
    <property type="project" value="TreeGrafter"/>
</dbReference>
<reference evidence="5 6" key="1">
    <citation type="journal article" date="2016" name="Mol. Biol. Evol.">
        <title>Comparative Genomics of Early-Diverging Mushroom-Forming Fungi Provides Insights into the Origins of Lignocellulose Decay Capabilities.</title>
        <authorList>
            <person name="Nagy L.G."/>
            <person name="Riley R."/>
            <person name="Tritt A."/>
            <person name="Adam C."/>
            <person name="Daum C."/>
            <person name="Floudas D."/>
            <person name="Sun H."/>
            <person name="Yadav J.S."/>
            <person name="Pangilinan J."/>
            <person name="Larsson K.H."/>
            <person name="Matsuura K."/>
            <person name="Barry K."/>
            <person name="Labutti K."/>
            <person name="Kuo R."/>
            <person name="Ohm R.A."/>
            <person name="Bhattacharya S.S."/>
            <person name="Shirouzu T."/>
            <person name="Yoshinaga Y."/>
            <person name="Martin F.M."/>
            <person name="Grigoriev I.V."/>
            <person name="Hibbett D.S."/>
        </authorList>
    </citation>
    <scope>NUCLEOTIDE SEQUENCE [LARGE SCALE GENOMIC DNA]</scope>
    <source>
        <strain evidence="5 6">HHB12029</strain>
    </source>
</reference>
<dbReference type="InterPro" id="IPR024336">
    <property type="entry name" value="tRNA_splic_suSen54_N"/>
</dbReference>
<feature type="region of interest" description="Disordered" evidence="3">
    <location>
        <begin position="338"/>
        <end position="364"/>
    </location>
</feature>
<feature type="compositionally biased region" description="Acidic residues" evidence="3">
    <location>
        <begin position="20"/>
        <end position="32"/>
    </location>
</feature>
<dbReference type="FunCoup" id="A0A165NG68">
    <property type="interactions" value="9"/>
</dbReference>
<comment type="similarity">
    <text evidence="1">Belongs to the SEN54 family.</text>
</comment>
<dbReference type="GO" id="GO:0000379">
    <property type="term" value="P:tRNA-type intron splice site recognition and cleavage"/>
    <property type="evidence" value="ECO:0007669"/>
    <property type="project" value="TreeGrafter"/>
</dbReference>
<accession>A0A165NG68</accession>
<dbReference type="InterPro" id="IPR024337">
    <property type="entry name" value="tRNA_splic_suSen54"/>
</dbReference>
<organism evidence="5 6">
    <name type="scientific">Exidia glandulosa HHB12029</name>
    <dbReference type="NCBI Taxonomy" id="1314781"/>
    <lineage>
        <taxon>Eukaryota</taxon>
        <taxon>Fungi</taxon>
        <taxon>Dikarya</taxon>
        <taxon>Basidiomycota</taxon>
        <taxon>Agaricomycotina</taxon>
        <taxon>Agaricomycetes</taxon>
        <taxon>Auriculariales</taxon>
        <taxon>Exidiaceae</taxon>
        <taxon>Exidia</taxon>
    </lineage>
</organism>
<evidence type="ECO:0000256" key="2">
    <source>
        <dbReference type="ARBA" id="ARBA00022694"/>
    </source>
</evidence>
<sequence length="426" mass="47670">MDDALEQPKALPPAAANPENVEDDDTDEDDGPDWSSIPLPGKPFIPKRGEKDYEPRPTGSSLQQHMLEKSRAAMFDAIGSARGVNSKAMSYAVWIPSIARAHVTVSRGVHFTTLGTSVAREPPPAPKRLELLPEEALYLIERGSVFCWKDLPGVDTGALPGAPMSVQQAYAEMLGREGITLEHYQVYSYLKRLGYNVLRTRPPIPPTPPSWWRRLLNSISAFFARISRPFMLPRDWWRPRILHGWGVPRDYASLFRRLRFIPAGHGIPLHTKYLRPPITRSPYQLFFDVYKPGHAFRKSDPMRPPPDFQLAVVNARTTPMPTIHEFAALFEAASDWPVSQKPKRSMPSSGNKTPAAPTPAPAPAPRRRWFWWSVKDSTSVAPAPRPPNPFVALRAGTKSVVIAVVDAGTITCYRFNRGAFDVWPMA</sequence>
<gene>
    <name evidence="5" type="ORF">EXIGLDRAFT_711008</name>
</gene>
<dbReference type="EMBL" id="KV425899">
    <property type="protein sequence ID" value="KZW00702.1"/>
    <property type="molecule type" value="Genomic_DNA"/>
</dbReference>
<evidence type="ECO:0000313" key="5">
    <source>
        <dbReference type="EMBL" id="KZW00702.1"/>
    </source>
</evidence>
<dbReference type="STRING" id="1314781.A0A165NG68"/>